<protein>
    <submittedName>
        <fullName evidence="1">Uncharacterized protein</fullName>
    </submittedName>
</protein>
<gene>
    <name evidence="1" type="ORF">TCEB3V08_LOCUS11624</name>
</gene>
<accession>A0A7R9DE41</accession>
<reference evidence="1" key="1">
    <citation type="submission" date="2020-11" db="EMBL/GenBank/DDBJ databases">
        <authorList>
            <person name="Tran Van P."/>
        </authorList>
    </citation>
    <scope>NUCLEOTIDE SEQUENCE</scope>
</reference>
<dbReference type="EMBL" id="OC323398">
    <property type="protein sequence ID" value="CAD7413052.1"/>
    <property type="molecule type" value="Genomic_DNA"/>
</dbReference>
<dbReference type="AlphaFoldDB" id="A0A7R9DE41"/>
<sequence length="103" mass="11337">MAPLSSSSQMRFPFRDPADAVCPEVCVPCLDAAKTAQVLVTLLLPLCDQILVSDVFSQAKLVQLCNDIIKLSGTNLVRLQQMDSFRPIVPLETLVSSWGCWKD</sequence>
<proteinExistence type="predicted"/>
<name>A0A7R9DE41_TIMCR</name>
<evidence type="ECO:0000313" key="1">
    <source>
        <dbReference type="EMBL" id="CAD7413052.1"/>
    </source>
</evidence>
<organism evidence="1">
    <name type="scientific">Timema cristinae</name>
    <name type="common">Walking stick</name>
    <dbReference type="NCBI Taxonomy" id="61476"/>
    <lineage>
        <taxon>Eukaryota</taxon>
        <taxon>Metazoa</taxon>
        <taxon>Ecdysozoa</taxon>
        <taxon>Arthropoda</taxon>
        <taxon>Hexapoda</taxon>
        <taxon>Insecta</taxon>
        <taxon>Pterygota</taxon>
        <taxon>Neoptera</taxon>
        <taxon>Polyneoptera</taxon>
        <taxon>Phasmatodea</taxon>
        <taxon>Timematodea</taxon>
        <taxon>Timematoidea</taxon>
        <taxon>Timematidae</taxon>
        <taxon>Timema</taxon>
    </lineage>
</organism>